<evidence type="ECO:0000259" key="1">
    <source>
        <dbReference type="SMART" id="SM00897"/>
    </source>
</evidence>
<dbReference type="Proteomes" id="UP001528672">
    <property type="component" value="Unassembled WGS sequence"/>
</dbReference>
<dbReference type="EMBL" id="JAQSIO010000003">
    <property type="protein sequence ID" value="MDD0815276.1"/>
    <property type="molecule type" value="Genomic_DNA"/>
</dbReference>
<dbReference type="InterPro" id="IPR019494">
    <property type="entry name" value="FIST_C"/>
</dbReference>
<gene>
    <name evidence="3" type="ORF">PSQ39_11600</name>
</gene>
<dbReference type="SMART" id="SM00897">
    <property type="entry name" value="FIST"/>
    <property type="match status" value="1"/>
</dbReference>
<evidence type="ECO:0000313" key="3">
    <source>
        <dbReference type="EMBL" id="MDD0815276.1"/>
    </source>
</evidence>
<organism evidence="3 4">
    <name type="scientific">Curvibacter microcysteis</name>
    <dbReference type="NCBI Taxonomy" id="3026419"/>
    <lineage>
        <taxon>Bacteria</taxon>
        <taxon>Pseudomonadati</taxon>
        <taxon>Pseudomonadota</taxon>
        <taxon>Betaproteobacteria</taxon>
        <taxon>Burkholderiales</taxon>
        <taxon>Comamonadaceae</taxon>
        <taxon>Curvibacter</taxon>
    </lineage>
</organism>
<evidence type="ECO:0000313" key="4">
    <source>
        <dbReference type="Proteomes" id="UP001528672"/>
    </source>
</evidence>
<sequence length="380" mass="39623">MRVQQVILKAGQDWAALDALKALEPDLLLVFGAVPFFRQAGLHEALRQRFDQALLLGCSTAGEISSDGVSDGKCVVTGVRFEHTALRLVATRAETMADSFGAGERLGRDLASDDLRGVLIYGPGVALNGSALVDGLCCSVGREVPITGGLAADGGAFTQTWVLGNEGVSDRSVVALGLYGEALRLGHGSFGGWVPFGPSRRVTRAEGNVLHELDGEPALTIYKRYLGDHAKDLPASGLLFPFSMQDEALEGTGLIRTILSVDEASGSLTLAGEVAQGSYLKLMQASTDRLIDGAENAAEAARAMLPGEQASLAILVSCVGRKLVMGSQVDEEVDAAAGVLGAQALITGFYSNGEISPLVASGVCQLHNQTMTITTLHEAA</sequence>
<dbReference type="SMART" id="SM01204">
    <property type="entry name" value="FIST_C"/>
    <property type="match status" value="1"/>
</dbReference>
<name>A0ABT5MFC1_9BURK</name>
<protein>
    <submittedName>
        <fullName evidence="3">FIST N-terminal domain-containing protein</fullName>
    </submittedName>
</protein>
<feature type="domain" description="FIST C-domain" evidence="2">
    <location>
        <begin position="218"/>
        <end position="358"/>
    </location>
</feature>
<proteinExistence type="predicted"/>
<dbReference type="PANTHER" id="PTHR40252:SF2">
    <property type="entry name" value="BLR0328 PROTEIN"/>
    <property type="match status" value="1"/>
</dbReference>
<dbReference type="RefSeq" id="WP_273926930.1">
    <property type="nucleotide sequence ID" value="NZ_JAQSIO010000003.1"/>
</dbReference>
<dbReference type="PANTHER" id="PTHR40252">
    <property type="entry name" value="BLR0328 PROTEIN"/>
    <property type="match status" value="1"/>
</dbReference>
<dbReference type="InterPro" id="IPR013702">
    <property type="entry name" value="FIST_domain_N"/>
</dbReference>
<feature type="domain" description="FIST" evidence="1">
    <location>
        <begin position="24"/>
        <end position="217"/>
    </location>
</feature>
<keyword evidence="4" id="KW-1185">Reference proteome</keyword>
<evidence type="ECO:0000259" key="2">
    <source>
        <dbReference type="SMART" id="SM01204"/>
    </source>
</evidence>
<accession>A0ABT5MFC1</accession>
<dbReference type="Pfam" id="PF10442">
    <property type="entry name" value="FIST_C"/>
    <property type="match status" value="1"/>
</dbReference>
<comment type="caution">
    <text evidence="3">The sequence shown here is derived from an EMBL/GenBank/DDBJ whole genome shotgun (WGS) entry which is preliminary data.</text>
</comment>
<reference evidence="3 4" key="1">
    <citation type="submission" date="2023-02" db="EMBL/GenBank/DDBJ databases">
        <title>Bacterial whole genome sequence for Curvibacter sp. HBC28.</title>
        <authorList>
            <person name="Le V."/>
            <person name="Ko S.-R."/>
            <person name="Ahn C.-Y."/>
            <person name="Oh H.-M."/>
        </authorList>
    </citation>
    <scope>NUCLEOTIDE SEQUENCE [LARGE SCALE GENOMIC DNA]</scope>
    <source>
        <strain evidence="3 4">HBC28</strain>
    </source>
</reference>
<dbReference type="Pfam" id="PF08495">
    <property type="entry name" value="FIST"/>
    <property type="match status" value="1"/>
</dbReference>